<reference evidence="1" key="1">
    <citation type="journal article" date="2022" name="G3 (Bethesda)">
        <title>High quality genome of the basidiomycete yeast Dioszegia hungarica PDD-24b-2 isolated from cloud water.</title>
        <authorList>
            <person name="Jarrige D."/>
            <person name="Haridas S."/>
            <person name="Bleykasten-Grosshans C."/>
            <person name="Joly M."/>
            <person name="Nadalig T."/>
            <person name="Sancelme M."/>
            <person name="Vuilleumier S."/>
            <person name="Grigoriev I.V."/>
            <person name="Amato P."/>
            <person name="Bringel F."/>
        </authorList>
    </citation>
    <scope>NUCLEOTIDE SEQUENCE</scope>
    <source>
        <strain evidence="1">PDD-24b-2</strain>
    </source>
</reference>
<dbReference type="RefSeq" id="XP_052941523.1">
    <property type="nucleotide sequence ID" value="XM_053091540.1"/>
</dbReference>
<dbReference type="GeneID" id="77730745"/>
<dbReference type="EMBL" id="JAKWFO010000016">
    <property type="protein sequence ID" value="KAI9631746.1"/>
    <property type="molecule type" value="Genomic_DNA"/>
</dbReference>
<organism evidence="1 2">
    <name type="scientific">Dioszegia hungarica</name>
    <dbReference type="NCBI Taxonomy" id="4972"/>
    <lineage>
        <taxon>Eukaryota</taxon>
        <taxon>Fungi</taxon>
        <taxon>Dikarya</taxon>
        <taxon>Basidiomycota</taxon>
        <taxon>Agaricomycotina</taxon>
        <taxon>Tremellomycetes</taxon>
        <taxon>Tremellales</taxon>
        <taxon>Bulleribasidiaceae</taxon>
        <taxon>Dioszegia</taxon>
    </lineage>
</organism>
<keyword evidence="2" id="KW-1185">Reference proteome</keyword>
<evidence type="ECO:0000313" key="2">
    <source>
        <dbReference type="Proteomes" id="UP001164286"/>
    </source>
</evidence>
<dbReference type="AlphaFoldDB" id="A0AA38H132"/>
<name>A0AA38H132_9TREE</name>
<sequence>MSDFNPLTSPVLIARNLLSPGSLATPEDLNDVEDQLPVGLFNLPNELLIPVFHELGTHLTHREIRSALEAGMPTDDGDGDRPWTASQRSFADSRLWFGNTFRDTKAQPVFFPFTATLLSRIMSVPPENLLQHLITDPHAASSSLKNSEYNSRSIALTDDYRADPALRRLITALLDLKTGDSQVLPNLQKVFIFGSKASNQQYTEARTSPHRLRLTGPIDWTSLTGDPLEFHYIPPVDCSVAWLDDLPTEKLTIHTRSAHLPKFQNGYPFPAGKSIVHCYPPEPDTSVRGRDLEDYLRDMNSFGQGMVTDKDSVKGSSFVLHLPRSARADAVFWKELESKMDTTRKRFKRKGFNFEVWDVDGGH</sequence>
<dbReference type="Proteomes" id="UP001164286">
    <property type="component" value="Unassembled WGS sequence"/>
</dbReference>
<gene>
    <name evidence="1" type="ORF">MKK02DRAFT_41374</name>
</gene>
<evidence type="ECO:0000313" key="1">
    <source>
        <dbReference type="EMBL" id="KAI9631746.1"/>
    </source>
</evidence>
<accession>A0AA38H132</accession>
<protein>
    <submittedName>
        <fullName evidence="1">Uncharacterized protein</fullName>
    </submittedName>
</protein>
<comment type="caution">
    <text evidence="1">The sequence shown here is derived from an EMBL/GenBank/DDBJ whole genome shotgun (WGS) entry which is preliminary data.</text>
</comment>
<proteinExistence type="predicted"/>